<sequence>MTELDHCVLESTSTRVSVQNRSEQCPPYEVSMHTRQYQSVGKVNGFMGWTERYSTYWGESMNARVAGSIHWNPVHFNKVFPLHYPSKSMLLALSIFPPDRLSASAASSRANPKLINWAKDSSEIELVGFLKILVPTSTNSGVCFRITLGGQIIPRSLRYKKNDIRLAIDPIEIA</sequence>
<evidence type="ECO:0000313" key="2">
    <source>
        <dbReference type="Proteomes" id="UP000240830"/>
    </source>
</evidence>
<organism evidence="1 2">
    <name type="scientific">Paramicrosporidium saccamoebae</name>
    <dbReference type="NCBI Taxonomy" id="1246581"/>
    <lineage>
        <taxon>Eukaryota</taxon>
        <taxon>Fungi</taxon>
        <taxon>Fungi incertae sedis</taxon>
        <taxon>Cryptomycota</taxon>
        <taxon>Cryptomycota incertae sedis</taxon>
        <taxon>Paramicrosporidium</taxon>
    </lineage>
</organism>
<reference evidence="1 2" key="1">
    <citation type="submission" date="2016-10" db="EMBL/GenBank/DDBJ databases">
        <title>The genome of Paramicrosporidium saccamoebae is the missing link in understanding Cryptomycota and Microsporidia evolution.</title>
        <authorList>
            <person name="Quandt C.A."/>
            <person name="Beaudet D."/>
            <person name="Corsaro D."/>
            <person name="Michel R."/>
            <person name="Corradi N."/>
            <person name="James T."/>
        </authorList>
    </citation>
    <scope>NUCLEOTIDE SEQUENCE [LARGE SCALE GENOMIC DNA]</scope>
    <source>
        <strain evidence="1 2">KSL3</strain>
    </source>
</reference>
<dbReference type="AlphaFoldDB" id="A0A2H9TLW1"/>
<keyword evidence="2" id="KW-1185">Reference proteome</keyword>
<dbReference type="EMBL" id="MTSL01000105">
    <property type="protein sequence ID" value="PJF18758.1"/>
    <property type="molecule type" value="Genomic_DNA"/>
</dbReference>
<gene>
    <name evidence="1" type="ORF">PSACC_01447</name>
</gene>
<comment type="caution">
    <text evidence="1">The sequence shown here is derived from an EMBL/GenBank/DDBJ whole genome shotgun (WGS) entry which is preliminary data.</text>
</comment>
<accession>A0A2H9TLW1</accession>
<protein>
    <submittedName>
        <fullName evidence="1">Uncharacterized protein</fullName>
    </submittedName>
</protein>
<evidence type="ECO:0000313" key="1">
    <source>
        <dbReference type="EMBL" id="PJF18758.1"/>
    </source>
</evidence>
<dbReference type="Proteomes" id="UP000240830">
    <property type="component" value="Unassembled WGS sequence"/>
</dbReference>
<proteinExistence type="predicted"/>
<name>A0A2H9TLW1_9FUNG</name>